<evidence type="ECO:0000256" key="13">
    <source>
        <dbReference type="ARBA" id="ARBA00032866"/>
    </source>
</evidence>
<evidence type="ECO:0000256" key="12">
    <source>
        <dbReference type="ARBA" id="ARBA00022993"/>
    </source>
</evidence>
<evidence type="ECO:0000256" key="10">
    <source>
        <dbReference type="ARBA" id="ARBA00022777"/>
    </source>
</evidence>
<dbReference type="SUPFAM" id="SSF52540">
    <property type="entry name" value="P-loop containing nucleoside triphosphate hydrolases"/>
    <property type="match status" value="1"/>
</dbReference>
<dbReference type="PIRSF" id="PIRSF000545">
    <property type="entry name" value="Pantothenate_kin"/>
    <property type="match status" value="1"/>
</dbReference>
<organism evidence="17 18">
    <name type="scientific">Cytobacillus purgationiresistens</name>
    <dbReference type="NCBI Taxonomy" id="863449"/>
    <lineage>
        <taxon>Bacteria</taxon>
        <taxon>Bacillati</taxon>
        <taxon>Bacillota</taxon>
        <taxon>Bacilli</taxon>
        <taxon>Bacillales</taxon>
        <taxon>Bacillaceae</taxon>
        <taxon>Cytobacillus</taxon>
    </lineage>
</organism>
<reference evidence="17 18" key="1">
    <citation type="submission" date="2023-07" db="EMBL/GenBank/DDBJ databases">
        <title>Genomic Encyclopedia of Type Strains, Phase IV (KMG-IV): sequencing the most valuable type-strain genomes for metagenomic binning, comparative biology and taxonomic classification.</title>
        <authorList>
            <person name="Goeker M."/>
        </authorList>
    </citation>
    <scope>NUCLEOTIDE SEQUENCE [LARGE SCALE GENOMIC DNA]</scope>
    <source>
        <strain evidence="17 18">DSM 23494</strain>
    </source>
</reference>
<evidence type="ECO:0000256" key="4">
    <source>
        <dbReference type="ARBA" id="ARBA00006087"/>
    </source>
</evidence>
<evidence type="ECO:0000259" key="16">
    <source>
        <dbReference type="Pfam" id="PF00485"/>
    </source>
</evidence>
<accession>A0ABU0AB68</accession>
<evidence type="ECO:0000256" key="8">
    <source>
        <dbReference type="ARBA" id="ARBA00022679"/>
    </source>
</evidence>
<keyword evidence="10 14" id="KW-0418">Kinase</keyword>
<evidence type="ECO:0000256" key="9">
    <source>
        <dbReference type="ARBA" id="ARBA00022741"/>
    </source>
</evidence>
<dbReference type="GO" id="GO:0004594">
    <property type="term" value="F:pantothenate kinase activity"/>
    <property type="evidence" value="ECO:0007669"/>
    <property type="project" value="UniProtKB-EC"/>
</dbReference>
<dbReference type="InterPro" id="IPR027417">
    <property type="entry name" value="P-loop_NTPase"/>
</dbReference>
<dbReference type="InterPro" id="IPR006083">
    <property type="entry name" value="PRK/URK"/>
</dbReference>
<dbReference type="InterPro" id="IPR004566">
    <property type="entry name" value="PanK"/>
</dbReference>
<dbReference type="EMBL" id="JAUSUB010000001">
    <property type="protein sequence ID" value="MDQ0268495.1"/>
    <property type="molecule type" value="Genomic_DNA"/>
</dbReference>
<evidence type="ECO:0000256" key="5">
    <source>
        <dbReference type="ARBA" id="ARBA00012102"/>
    </source>
</evidence>
<keyword evidence="8 14" id="KW-0808">Transferase</keyword>
<comment type="pathway">
    <text evidence="3 14 15">Cofactor biosynthesis; coenzyme A biosynthesis; CoA from (R)-pantothenate: step 1/5.</text>
</comment>
<evidence type="ECO:0000256" key="2">
    <source>
        <dbReference type="ARBA" id="ARBA00004496"/>
    </source>
</evidence>
<keyword evidence="11 14" id="KW-0067">ATP-binding</keyword>
<proteinExistence type="inferred from homology"/>
<evidence type="ECO:0000256" key="15">
    <source>
        <dbReference type="RuleBase" id="RU003530"/>
    </source>
</evidence>
<comment type="subcellular location">
    <subcellularLocation>
        <location evidence="2 14 15">Cytoplasm</location>
    </subcellularLocation>
</comment>
<dbReference type="PANTHER" id="PTHR10285">
    <property type="entry name" value="URIDINE KINASE"/>
    <property type="match status" value="1"/>
</dbReference>
<feature type="domain" description="Phosphoribulokinase/uridine kinase" evidence="16">
    <location>
        <begin position="89"/>
        <end position="231"/>
    </location>
</feature>
<feature type="binding site" evidence="14">
    <location>
        <begin position="94"/>
        <end position="101"/>
    </location>
    <ligand>
        <name>ATP</name>
        <dbReference type="ChEBI" id="CHEBI:30616"/>
    </ligand>
</feature>
<evidence type="ECO:0000256" key="1">
    <source>
        <dbReference type="ARBA" id="ARBA00001206"/>
    </source>
</evidence>
<dbReference type="HAMAP" id="MF_00215">
    <property type="entry name" value="Pantothen_kinase_1"/>
    <property type="match status" value="1"/>
</dbReference>
<protein>
    <recommendedName>
        <fullName evidence="6 14">Pantothenate kinase</fullName>
        <ecNumber evidence="5 14">2.7.1.33</ecNumber>
    </recommendedName>
    <alternativeName>
        <fullName evidence="13 14">Pantothenic acid kinase</fullName>
    </alternativeName>
</protein>
<keyword evidence="12 14" id="KW-0173">Coenzyme A biosynthesis</keyword>
<evidence type="ECO:0000256" key="3">
    <source>
        <dbReference type="ARBA" id="ARBA00005225"/>
    </source>
</evidence>
<comment type="caution">
    <text evidence="17">The sequence shown here is derived from an EMBL/GenBank/DDBJ whole genome shotgun (WGS) entry which is preliminary data.</text>
</comment>
<keyword evidence="9 14" id="KW-0547">Nucleotide-binding</keyword>
<dbReference type="CDD" id="cd02025">
    <property type="entry name" value="PanK"/>
    <property type="match status" value="1"/>
</dbReference>
<dbReference type="EC" id="2.7.1.33" evidence="5 14"/>
<comment type="similarity">
    <text evidence="4 14 15">Belongs to the prokaryotic pantothenate kinase family.</text>
</comment>
<comment type="catalytic activity">
    <reaction evidence="1 14 15">
        <text>(R)-pantothenate + ATP = (R)-4'-phosphopantothenate + ADP + H(+)</text>
        <dbReference type="Rhea" id="RHEA:16373"/>
        <dbReference type="ChEBI" id="CHEBI:10986"/>
        <dbReference type="ChEBI" id="CHEBI:15378"/>
        <dbReference type="ChEBI" id="CHEBI:29032"/>
        <dbReference type="ChEBI" id="CHEBI:30616"/>
        <dbReference type="ChEBI" id="CHEBI:456216"/>
        <dbReference type="EC" id="2.7.1.33"/>
    </reaction>
</comment>
<name>A0ABU0AB68_9BACI</name>
<dbReference type="Gene3D" id="3.40.50.300">
    <property type="entry name" value="P-loop containing nucleotide triphosphate hydrolases"/>
    <property type="match status" value="1"/>
</dbReference>
<dbReference type="NCBIfam" id="TIGR00554">
    <property type="entry name" value="panK_bact"/>
    <property type="match status" value="1"/>
</dbReference>
<gene>
    <name evidence="14" type="primary">coaA</name>
    <name evidence="17" type="ORF">J2S17_000364</name>
</gene>
<dbReference type="Pfam" id="PF00485">
    <property type="entry name" value="PRK"/>
    <property type="match status" value="1"/>
</dbReference>
<evidence type="ECO:0000256" key="14">
    <source>
        <dbReference type="HAMAP-Rule" id="MF_00215"/>
    </source>
</evidence>
<evidence type="ECO:0000313" key="18">
    <source>
        <dbReference type="Proteomes" id="UP001238088"/>
    </source>
</evidence>
<keyword evidence="18" id="KW-1185">Reference proteome</keyword>
<evidence type="ECO:0000256" key="6">
    <source>
        <dbReference type="ARBA" id="ARBA00015080"/>
    </source>
</evidence>
<evidence type="ECO:0000256" key="11">
    <source>
        <dbReference type="ARBA" id="ARBA00022840"/>
    </source>
</evidence>
<evidence type="ECO:0000313" key="17">
    <source>
        <dbReference type="EMBL" id="MDQ0268495.1"/>
    </source>
</evidence>
<keyword evidence="7 14" id="KW-0963">Cytoplasm</keyword>
<evidence type="ECO:0000256" key="7">
    <source>
        <dbReference type="ARBA" id="ARBA00022490"/>
    </source>
</evidence>
<dbReference type="Proteomes" id="UP001238088">
    <property type="component" value="Unassembled WGS sequence"/>
</dbReference>
<dbReference type="RefSeq" id="WP_307471290.1">
    <property type="nucleotide sequence ID" value="NZ_JAUSUB010000001.1"/>
</dbReference>
<sequence>MKSETIEKYSPYISFNRAEWSNLQATQISLNDIDLKSLQGINECLSLKEITEIYLPLSQLVNLYYSSTRELHKTRNAFLNDKTKKVPYIIGIAGSVAVGKSTTARIIQYLISRWADQPKVELVTTDGFLYPNEKLESKGLMKKKGFPESYDVAKLFRFLSELKSGRADVYAPVYSHLKYDVLIGENQDLCQPDVVIVEGINVLQPPKHKKKGVKSFVSDFFDFSLYIDADETDIESWYKERFHLLRRTAFKNPESYFDKFAKISEHAASQVADRIWSETNRVNLIENILPTKNRADLILKKGKRHAVTEIKVRKL</sequence>